<organism evidence="2 3">
    <name type="scientific">Hucho hucho</name>
    <name type="common">huchen</name>
    <dbReference type="NCBI Taxonomy" id="62062"/>
    <lineage>
        <taxon>Eukaryota</taxon>
        <taxon>Metazoa</taxon>
        <taxon>Chordata</taxon>
        <taxon>Craniata</taxon>
        <taxon>Vertebrata</taxon>
        <taxon>Euteleostomi</taxon>
        <taxon>Actinopterygii</taxon>
        <taxon>Neopterygii</taxon>
        <taxon>Teleostei</taxon>
        <taxon>Protacanthopterygii</taxon>
        <taxon>Salmoniformes</taxon>
        <taxon>Salmonidae</taxon>
        <taxon>Salmoninae</taxon>
        <taxon>Hucho</taxon>
    </lineage>
</organism>
<accession>A0A4W5L311</accession>
<keyword evidence="1" id="KW-1133">Transmembrane helix</keyword>
<dbReference type="Ensembl" id="ENSHHUT00000019540.1">
    <property type="protein sequence ID" value="ENSHHUP00000018864.1"/>
    <property type="gene ID" value="ENSHHUG00000011752.1"/>
</dbReference>
<evidence type="ECO:0000313" key="3">
    <source>
        <dbReference type="Proteomes" id="UP000314982"/>
    </source>
</evidence>
<evidence type="ECO:0008006" key="4">
    <source>
        <dbReference type="Google" id="ProtNLM"/>
    </source>
</evidence>
<evidence type="ECO:0000313" key="2">
    <source>
        <dbReference type="Ensembl" id="ENSHHUP00000018864.1"/>
    </source>
</evidence>
<dbReference type="Proteomes" id="UP000314982">
    <property type="component" value="Unassembled WGS sequence"/>
</dbReference>
<dbReference type="STRING" id="62062.ENSHHUP00000018864"/>
<proteinExistence type="predicted"/>
<dbReference type="AlphaFoldDB" id="A0A4W5L311"/>
<dbReference type="PANTHER" id="PTHR14550:SF2">
    <property type="entry name" value="TRANSMEMBRANE PROTEIN 109"/>
    <property type="match status" value="1"/>
</dbReference>
<dbReference type="PANTHER" id="PTHR14550">
    <property type="entry name" value="TRANSMEMBRANE PROTEIN 109"/>
    <property type="match status" value="1"/>
</dbReference>
<feature type="transmembrane region" description="Helical" evidence="1">
    <location>
        <begin position="143"/>
        <end position="169"/>
    </location>
</feature>
<keyword evidence="1" id="KW-0472">Membrane</keyword>
<keyword evidence="3" id="KW-1185">Reference proteome</keyword>
<reference evidence="3" key="1">
    <citation type="submission" date="2018-06" db="EMBL/GenBank/DDBJ databases">
        <title>Genome assembly of Danube salmon.</title>
        <authorList>
            <person name="Macqueen D.J."/>
            <person name="Gundappa M.K."/>
        </authorList>
    </citation>
    <scope>NUCLEOTIDE SEQUENCE [LARGE SCALE GENOMIC DNA]</scope>
</reference>
<evidence type="ECO:0000256" key="1">
    <source>
        <dbReference type="SAM" id="Phobius"/>
    </source>
</evidence>
<feature type="transmembrane region" description="Helical" evidence="1">
    <location>
        <begin position="204"/>
        <end position="222"/>
    </location>
</feature>
<dbReference type="GeneTree" id="ENSGT00510000052596"/>
<reference evidence="2" key="2">
    <citation type="submission" date="2025-08" db="UniProtKB">
        <authorList>
            <consortium name="Ensembl"/>
        </authorList>
    </citation>
    <scope>IDENTIFICATION</scope>
</reference>
<protein>
    <recommendedName>
        <fullName evidence="4">Transmembrane protein 109</fullName>
    </recommendedName>
</protein>
<sequence length="250" mass="27835">MFMQWNHIQLHLKTLDVFLIVLTLHKASEKMNVYFVLCMLSTVVVSCSGENSRFEKSFNYSPGMMQVLRETLTDLSQEAHGYLVHLVGARSVETAQKCFFQVVKYLAEAAASGANVVMKYLAQFLRAAGVDVEMPVISITPDAVVYIGQWLLLALIGYWLLSLAFRLVASTLRRVLWLLKLGVVLGLFGLILSDHSAGTETTALRLAGLVSVCVLLGIGHSGTGGDKTDLEDQVRVLERRVREMQRRDEE</sequence>
<name>A0A4W5L311_9TELE</name>
<dbReference type="InterPro" id="IPR039492">
    <property type="entry name" value="TMEM109"/>
</dbReference>
<feature type="transmembrane region" description="Helical" evidence="1">
    <location>
        <begin position="175"/>
        <end position="192"/>
    </location>
</feature>
<dbReference type="GO" id="GO:0042771">
    <property type="term" value="P:intrinsic apoptotic signaling pathway in response to DNA damage by p53 class mediator"/>
    <property type="evidence" value="ECO:0007669"/>
    <property type="project" value="TreeGrafter"/>
</dbReference>
<dbReference type="GO" id="GO:0071480">
    <property type="term" value="P:cellular response to gamma radiation"/>
    <property type="evidence" value="ECO:0007669"/>
    <property type="project" value="InterPro"/>
</dbReference>
<reference evidence="2" key="3">
    <citation type="submission" date="2025-09" db="UniProtKB">
        <authorList>
            <consortium name="Ensembl"/>
        </authorList>
    </citation>
    <scope>IDENTIFICATION</scope>
</reference>
<dbReference type="Pfam" id="PF14965">
    <property type="entry name" value="BRI3BP"/>
    <property type="match status" value="1"/>
</dbReference>
<keyword evidence="1" id="KW-0812">Transmembrane</keyword>